<dbReference type="InterPro" id="IPR005151">
    <property type="entry name" value="Tail-specific_protease"/>
</dbReference>
<accession>A0A1G7R6S3</accession>
<organism evidence="2 3">
    <name type="scientific">Pedobacter terrae</name>
    <dbReference type="NCBI Taxonomy" id="405671"/>
    <lineage>
        <taxon>Bacteria</taxon>
        <taxon>Pseudomonadati</taxon>
        <taxon>Bacteroidota</taxon>
        <taxon>Sphingobacteriia</taxon>
        <taxon>Sphingobacteriales</taxon>
        <taxon>Sphingobacteriaceae</taxon>
        <taxon>Pedobacter</taxon>
    </lineage>
</organism>
<dbReference type="Proteomes" id="UP000199643">
    <property type="component" value="Unassembled WGS sequence"/>
</dbReference>
<evidence type="ECO:0000313" key="2">
    <source>
        <dbReference type="EMBL" id="SDG06404.1"/>
    </source>
</evidence>
<keyword evidence="3" id="KW-1185">Reference proteome</keyword>
<dbReference type="GO" id="GO:0008236">
    <property type="term" value="F:serine-type peptidase activity"/>
    <property type="evidence" value="ECO:0007669"/>
    <property type="project" value="InterPro"/>
</dbReference>
<gene>
    <name evidence="2" type="ORF">SAMN05421827_103101</name>
</gene>
<dbReference type="InterPro" id="IPR029045">
    <property type="entry name" value="ClpP/crotonase-like_dom_sf"/>
</dbReference>
<feature type="domain" description="Tail specific protease" evidence="1">
    <location>
        <begin position="90"/>
        <end position="304"/>
    </location>
</feature>
<protein>
    <submittedName>
        <fullName evidence="2">Peptidase family S41</fullName>
    </submittedName>
</protein>
<dbReference type="STRING" id="405671.SAMN05421827_103101"/>
<dbReference type="OrthoDB" id="7314861at2"/>
<dbReference type="RefSeq" id="WP_090497569.1">
    <property type="nucleotide sequence ID" value="NZ_FNCH01000003.1"/>
</dbReference>
<dbReference type="SMART" id="SM00245">
    <property type="entry name" value="TSPc"/>
    <property type="match status" value="1"/>
</dbReference>
<proteinExistence type="predicted"/>
<evidence type="ECO:0000313" key="3">
    <source>
        <dbReference type="Proteomes" id="UP000199643"/>
    </source>
</evidence>
<dbReference type="EMBL" id="FNCH01000003">
    <property type="protein sequence ID" value="SDG06404.1"/>
    <property type="molecule type" value="Genomic_DNA"/>
</dbReference>
<dbReference type="Pfam" id="PF03572">
    <property type="entry name" value="Peptidase_S41"/>
    <property type="match status" value="1"/>
</dbReference>
<dbReference type="Gene3D" id="3.90.226.10">
    <property type="entry name" value="2-enoyl-CoA Hydratase, Chain A, domain 1"/>
    <property type="match status" value="1"/>
</dbReference>
<dbReference type="AlphaFoldDB" id="A0A1G7R6S3"/>
<name>A0A1G7R6S3_9SPHI</name>
<sequence>MKIQAYLLIILCGVFHSPVYSQNNSPGRGTVKLNKEIFTILKNNSMFSNKLDWRSIEEESKTLSLTNNDSTNQQMLYQFYTKKLRAAGDKHSFFISGKRMKQIAEAPVVEWPQGDYLGDGVAWVKVPRCLSFDETKDALFADTIRRIIQKLDTQNNIAGWIVDLRHNTGGNMWPMLAGLNALIVDGTAGYFVVGNTEKKQPWPNENGKISGKPANISTYKIKNNTVKIAVLIDARTGSSGEMTAVSLLGLPNVKSFGQTSAGYTTANYTFNLSNGGQLQLARSYVADRNGKGYPEDIKPDVFIDDLSNNRNDRVIGAAKAWLLEK</sequence>
<dbReference type="GO" id="GO:0006508">
    <property type="term" value="P:proteolysis"/>
    <property type="evidence" value="ECO:0007669"/>
    <property type="project" value="InterPro"/>
</dbReference>
<dbReference type="SUPFAM" id="SSF52096">
    <property type="entry name" value="ClpP/crotonase"/>
    <property type="match status" value="1"/>
</dbReference>
<evidence type="ECO:0000259" key="1">
    <source>
        <dbReference type="SMART" id="SM00245"/>
    </source>
</evidence>
<reference evidence="3" key="1">
    <citation type="submission" date="2016-10" db="EMBL/GenBank/DDBJ databases">
        <authorList>
            <person name="Varghese N."/>
            <person name="Submissions S."/>
        </authorList>
    </citation>
    <scope>NUCLEOTIDE SEQUENCE [LARGE SCALE GENOMIC DNA]</scope>
    <source>
        <strain evidence="3">DSM 17933</strain>
    </source>
</reference>